<evidence type="ECO:0000313" key="1">
    <source>
        <dbReference type="EMBL" id="JAH05707.1"/>
    </source>
</evidence>
<evidence type="ECO:0008006" key="2">
    <source>
        <dbReference type="Google" id="ProtNLM"/>
    </source>
</evidence>
<reference evidence="1" key="1">
    <citation type="submission" date="2014-11" db="EMBL/GenBank/DDBJ databases">
        <authorList>
            <person name="Amaro Gonzalez C."/>
        </authorList>
    </citation>
    <scope>NUCLEOTIDE SEQUENCE</scope>
</reference>
<dbReference type="EMBL" id="GBXM01102870">
    <property type="protein sequence ID" value="JAH05707.1"/>
    <property type="molecule type" value="Transcribed_RNA"/>
</dbReference>
<protein>
    <recommendedName>
        <fullName evidence="2">C2H2-type domain-containing protein</fullName>
    </recommendedName>
</protein>
<sequence length="50" mass="5705">MYGYSCCEQKFGPAGDLHMHREGSHLGQDKLGYSACKKTYHKIQVLWNTS</sequence>
<accession>A0A0E9PN23</accession>
<name>A0A0E9PN23_ANGAN</name>
<organism evidence="1">
    <name type="scientific">Anguilla anguilla</name>
    <name type="common">European freshwater eel</name>
    <name type="synonym">Muraena anguilla</name>
    <dbReference type="NCBI Taxonomy" id="7936"/>
    <lineage>
        <taxon>Eukaryota</taxon>
        <taxon>Metazoa</taxon>
        <taxon>Chordata</taxon>
        <taxon>Craniata</taxon>
        <taxon>Vertebrata</taxon>
        <taxon>Euteleostomi</taxon>
        <taxon>Actinopterygii</taxon>
        <taxon>Neopterygii</taxon>
        <taxon>Teleostei</taxon>
        <taxon>Anguilliformes</taxon>
        <taxon>Anguillidae</taxon>
        <taxon>Anguilla</taxon>
    </lineage>
</organism>
<dbReference type="AlphaFoldDB" id="A0A0E9PN23"/>
<proteinExistence type="predicted"/>
<reference evidence="1" key="2">
    <citation type="journal article" date="2015" name="Fish Shellfish Immunol.">
        <title>Early steps in the European eel (Anguilla anguilla)-Vibrio vulnificus interaction in the gills: Role of the RtxA13 toxin.</title>
        <authorList>
            <person name="Callol A."/>
            <person name="Pajuelo D."/>
            <person name="Ebbesson L."/>
            <person name="Teles M."/>
            <person name="MacKenzie S."/>
            <person name="Amaro C."/>
        </authorList>
    </citation>
    <scope>NUCLEOTIDE SEQUENCE</scope>
</reference>